<keyword evidence="3 6" id="KW-0732">Signal</keyword>
<comment type="caution">
    <text evidence="9">The sequence shown here is derived from an EMBL/GenBank/DDBJ whole genome shotgun (WGS) entry which is preliminary data.</text>
</comment>
<proteinExistence type="inferred from homology"/>
<feature type="domain" description="RagB/SusD" evidence="7">
    <location>
        <begin position="371"/>
        <end position="622"/>
    </location>
</feature>
<feature type="domain" description="SusD-like N-terminal" evidence="8">
    <location>
        <begin position="27"/>
        <end position="227"/>
    </location>
</feature>
<evidence type="ECO:0000256" key="1">
    <source>
        <dbReference type="ARBA" id="ARBA00004442"/>
    </source>
</evidence>
<reference evidence="9" key="1">
    <citation type="journal article" date="2020" name="mSystems">
        <title>Genome- and Community-Level Interaction Insights into Carbon Utilization and Element Cycling Functions of Hydrothermarchaeota in Hydrothermal Sediment.</title>
        <authorList>
            <person name="Zhou Z."/>
            <person name="Liu Y."/>
            <person name="Xu W."/>
            <person name="Pan J."/>
            <person name="Luo Z.H."/>
            <person name="Li M."/>
        </authorList>
    </citation>
    <scope>NUCLEOTIDE SEQUENCE [LARGE SCALE GENOMIC DNA]</scope>
    <source>
        <strain evidence="9">HyVt-345</strain>
    </source>
</reference>
<feature type="signal peptide" evidence="6">
    <location>
        <begin position="1"/>
        <end position="25"/>
    </location>
</feature>
<evidence type="ECO:0000256" key="5">
    <source>
        <dbReference type="ARBA" id="ARBA00023237"/>
    </source>
</evidence>
<dbReference type="Proteomes" id="UP000886191">
    <property type="component" value="Unassembled WGS sequence"/>
</dbReference>
<organism evidence="9">
    <name type="scientific">Pricia antarctica</name>
    <dbReference type="NCBI Taxonomy" id="641691"/>
    <lineage>
        <taxon>Bacteria</taxon>
        <taxon>Pseudomonadati</taxon>
        <taxon>Bacteroidota</taxon>
        <taxon>Flavobacteriia</taxon>
        <taxon>Flavobacteriales</taxon>
        <taxon>Flavobacteriaceae</taxon>
        <taxon>Pricia</taxon>
    </lineage>
</organism>
<dbReference type="EMBL" id="DRGL01000069">
    <property type="protein sequence ID" value="HEA22990.1"/>
    <property type="molecule type" value="Genomic_DNA"/>
</dbReference>
<gene>
    <name evidence="9" type="ORF">ENH87_19015</name>
</gene>
<dbReference type="Pfam" id="PF07980">
    <property type="entry name" value="SusD_RagB"/>
    <property type="match status" value="1"/>
</dbReference>
<feature type="chain" id="PRO_5033022829" evidence="6">
    <location>
        <begin position="26"/>
        <end position="647"/>
    </location>
</feature>
<dbReference type="GO" id="GO:0009279">
    <property type="term" value="C:cell outer membrane"/>
    <property type="evidence" value="ECO:0007669"/>
    <property type="project" value="UniProtKB-SubCell"/>
</dbReference>
<comment type="subcellular location">
    <subcellularLocation>
        <location evidence="1">Cell outer membrane</location>
    </subcellularLocation>
</comment>
<protein>
    <submittedName>
        <fullName evidence="9">RagB/SusD family nutrient uptake outer membrane protein</fullName>
    </submittedName>
</protein>
<sequence length="647" mass="72955">MKNFKKYVTYTFSVVLLVGILSSCAKDFLDEELTTQRSTEYFATEDGIRSLANGAYFKVLASPFPSEQQFATTNYGTDEFHVGGDDTNSPWNNYDTRFNSVVITTRTQAQEPWDNFYAGIAMTNQLIESIEAIDSNSPDIKQIALGEAYFLRAYNYLKLVRQYGGVPLKLTVSTSVELEFTRASAEEVLAQVIADFTNAYTLLDNAVLFPARISKDAAAHYLAKAYLTRASEINDSWNGETKNADLQQVVDLSDEVIANHPLSGNFQELWNYTEPDGANEFLPELILSAQFSRDQSLAPSNFSTVPFTARYDDLPTMKRDLTGMRPYSRLAATYFTYDVYDHVNDSRFWKTFRTKHRVNSGGTFEGISYTQGVDLGIMYIINTPDDTRFGSTLNNNDPNILYNGKTIPHVYVAYAADGVGLLPNPRFPSLTKHYDAARLSINDNRGLRDEILARSAETYLMAAEAKIKLNSFSEALSYINIVRNRASYKSGEDRKFYIDGAEAYPTSEFTQPIEDNSYIRENSYYESNNIPETTDATDLTITGTASLPAEDEAIIAELGVSGEYDRMMSLVLNERSRELMGEWHRWEDLSRTLTLVERAKAYNPEAAPNIKDYHVLRPIPQTFLDGVYTEGRTLTPEEKQALQNPGY</sequence>
<keyword evidence="5" id="KW-0998">Cell outer membrane</keyword>
<name>A0A831QTD4_9FLAO</name>
<evidence type="ECO:0000259" key="8">
    <source>
        <dbReference type="Pfam" id="PF14322"/>
    </source>
</evidence>
<comment type="similarity">
    <text evidence="2">Belongs to the SusD family.</text>
</comment>
<evidence type="ECO:0000256" key="2">
    <source>
        <dbReference type="ARBA" id="ARBA00006275"/>
    </source>
</evidence>
<evidence type="ECO:0000256" key="6">
    <source>
        <dbReference type="SAM" id="SignalP"/>
    </source>
</evidence>
<dbReference type="InterPro" id="IPR011990">
    <property type="entry name" value="TPR-like_helical_dom_sf"/>
</dbReference>
<dbReference type="PROSITE" id="PS51257">
    <property type="entry name" value="PROKAR_LIPOPROTEIN"/>
    <property type="match status" value="1"/>
</dbReference>
<evidence type="ECO:0000313" key="9">
    <source>
        <dbReference type="EMBL" id="HEA22990.1"/>
    </source>
</evidence>
<dbReference type="InterPro" id="IPR012944">
    <property type="entry name" value="SusD_RagB_dom"/>
</dbReference>
<dbReference type="Gene3D" id="1.25.40.390">
    <property type="match status" value="1"/>
</dbReference>
<dbReference type="SUPFAM" id="SSF48452">
    <property type="entry name" value="TPR-like"/>
    <property type="match status" value="1"/>
</dbReference>
<keyword evidence="4" id="KW-0472">Membrane</keyword>
<evidence type="ECO:0000256" key="4">
    <source>
        <dbReference type="ARBA" id="ARBA00023136"/>
    </source>
</evidence>
<evidence type="ECO:0000256" key="3">
    <source>
        <dbReference type="ARBA" id="ARBA00022729"/>
    </source>
</evidence>
<dbReference type="Pfam" id="PF14322">
    <property type="entry name" value="SusD-like_3"/>
    <property type="match status" value="1"/>
</dbReference>
<accession>A0A831QTD4</accession>
<evidence type="ECO:0000259" key="7">
    <source>
        <dbReference type="Pfam" id="PF07980"/>
    </source>
</evidence>
<dbReference type="InterPro" id="IPR033985">
    <property type="entry name" value="SusD-like_N"/>
</dbReference>
<dbReference type="AlphaFoldDB" id="A0A831QTD4"/>